<evidence type="ECO:0000313" key="1">
    <source>
        <dbReference type="EMBL" id="NEE03900.1"/>
    </source>
</evidence>
<reference evidence="1 2" key="1">
    <citation type="submission" date="2020-02" db="EMBL/GenBank/DDBJ databases">
        <authorList>
            <person name="Li X.-J."/>
            <person name="Han X.-M."/>
        </authorList>
    </citation>
    <scope>NUCLEOTIDE SEQUENCE [LARGE SCALE GENOMIC DNA]</scope>
    <source>
        <strain evidence="1 2">CCTCC AB 2017055</strain>
    </source>
</reference>
<dbReference type="EMBL" id="JAAGOA010000027">
    <property type="protein sequence ID" value="NEE03900.1"/>
    <property type="molecule type" value="Genomic_DNA"/>
</dbReference>
<comment type="caution">
    <text evidence="1">The sequence shown here is derived from an EMBL/GenBank/DDBJ whole genome shotgun (WGS) entry which is preliminary data.</text>
</comment>
<dbReference type="AlphaFoldDB" id="A0A6L9SIK5"/>
<protein>
    <submittedName>
        <fullName evidence="1">Uncharacterized protein</fullName>
    </submittedName>
</protein>
<keyword evidence="2" id="KW-1185">Reference proteome</keyword>
<sequence length="204" mass="22867">MGSEKKTPSRLPHTEGQLARAERVLKAQRHRSTVGPDFADYAPYVLDCAAHIGRVFKIETGPTRGANNAFSVWWHDLLQDDEFDWLRQYRDTELKDVKRITRILTTIRTQDGGILQVHDVGLSVTKPDGTTKTSRAKDVNKLPPGGTAEYIIRIGPWADQEFTAAIGGFLTRWRDVLLPAALEFVRQTSEAPPRQGLAMEDGPF</sequence>
<proteinExistence type="predicted"/>
<gene>
    <name evidence="1" type="ORF">G1H10_27405</name>
</gene>
<evidence type="ECO:0000313" key="2">
    <source>
        <dbReference type="Proteomes" id="UP000475214"/>
    </source>
</evidence>
<organism evidence="1 2">
    <name type="scientific">Phytoactinopolyspora halotolerans</name>
    <dbReference type="NCBI Taxonomy" id="1981512"/>
    <lineage>
        <taxon>Bacteria</taxon>
        <taxon>Bacillati</taxon>
        <taxon>Actinomycetota</taxon>
        <taxon>Actinomycetes</taxon>
        <taxon>Jiangellales</taxon>
        <taxon>Jiangellaceae</taxon>
        <taxon>Phytoactinopolyspora</taxon>
    </lineage>
</organism>
<accession>A0A6L9SIK5</accession>
<dbReference type="RefSeq" id="WP_163743972.1">
    <property type="nucleotide sequence ID" value="NZ_JAAGOA010000027.1"/>
</dbReference>
<name>A0A6L9SIK5_9ACTN</name>
<dbReference type="Proteomes" id="UP000475214">
    <property type="component" value="Unassembled WGS sequence"/>
</dbReference>